<feature type="compositionally biased region" description="Low complexity" evidence="1">
    <location>
        <begin position="1"/>
        <end position="17"/>
    </location>
</feature>
<evidence type="ECO:0000256" key="2">
    <source>
        <dbReference type="SAM" id="Phobius"/>
    </source>
</evidence>
<dbReference type="Proteomes" id="UP000436088">
    <property type="component" value="Unassembled WGS sequence"/>
</dbReference>
<keyword evidence="4" id="KW-1185">Reference proteome</keyword>
<dbReference type="AlphaFoldDB" id="A0A6A2ZGU3"/>
<sequence>MEATVSSLRKSSTSSLLPPRPFPGNPTYRRTEFKRPKTVNPHSHDFDGKSVDESMIVLRKRIQEMKTAEKSDGPSPHWTEWEKEYKREKYDLDVCEAIGNLQTKLMETRPAVALGMGVLLLFSLPTSMSAALFHVLPNWLG</sequence>
<name>A0A6A2ZGU3_HIBSY</name>
<keyword evidence="2" id="KW-0472">Membrane</keyword>
<protein>
    <submittedName>
        <fullName evidence="3">ABC-2 type transporter family protein isoform 1</fullName>
    </submittedName>
</protein>
<feature type="region of interest" description="Disordered" evidence="1">
    <location>
        <begin position="1"/>
        <end position="48"/>
    </location>
</feature>
<accession>A0A6A2ZGU3</accession>
<keyword evidence="2" id="KW-1133">Transmembrane helix</keyword>
<dbReference type="PANTHER" id="PTHR33782:SF17">
    <property type="match status" value="1"/>
</dbReference>
<dbReference type="PANTHER" id="PTHR33782">
    <property type="entry name" value="OS01G0121600 PROTEIN"/>
    <property type="match status" value="1"/>
</dbReference>
<evidence type="ECO:0000256" key="1">
    <source>
        <dbReference type="SAM" id="MobiDB-lite"/>
    </source>
</evidence>
<evidence type="ECO:0000313" key="3">
    <source>
        <dbReference type="EMBL" id="KAE8690857.1"/>
    </source>
</evidence>
<reference evidence="3" key="1">
    <citation type="submission" date="2019-09" db="EMBL/GenBank/DDBJ databases">
        <title>Draft genome information of white flower Hibiscus syriacus.</title>
        <authorList>
            <person name="Kim Y.-M."/>
        </authorList>
    </citation>
    <scope>NUCLEOTIDE SEQUENCE [LARGE SCALE GENOMIC DNA]</scope>
    <source>
        <strain evidence="3">YM2019G1</strain>
    </source>
</reference>
<proteinExistence type="predicted"/>
<comment type="caution">
    <text evidence="3">The sequence shown here is derived from an EMBL/GenBank/DDBJ whole genome shotgun (WGS) entry which is preliminary data.</text>
</comment>
<gene>
    <name evidence="3" type="ORF">F3Y22_tig00110893pilonHSYRG00639</name>
</gene>
<evidence type="ECO:0000313" key="4">
    <source>
        <dbReference type="Proteomes" id="UP000436088"/>
    </source>
</evidence>
<keyword evidence="2" id="KW-0812">Transmembrane</keyword>
<dbReference type="EMBL" id="VEPZ02001150">
    <property type="protein sequence ID" value="KAE8690857.1"/>
    <property type="molecule type" value="Genomic_DNA"/>
</dbReference>
<feature type="transmembrane region" description="Helical" evidence="2">
    <location>
        <begin position="111"/>
        <end position="136"/>
    </location>
</feature>
<organism evidence="3 4">
    <name type="scientific">Hibiscus syriacus</name>
    <name type="common">Rose of Sharon</name>
    <dbReference type="NCBI Taxonomy" id="106335"/>
    <lineage>
        <taxon>Eukaryota</taxon>
        <taxon>Viridiplantae</taxon>
        <taxon>Streptophyta</taxon>
        <taxon>Embryophyta</taxon>
        <taxon>Tracheophyta</taxon>
        <taxon>Spermatophyta</taxon>
        <taxon>Magnoliopsida</taxon>
        <taxon>eudicotyledons</taxon>
        <taxon>Gunneridae</taxon>
        <taxon>Pentapetalae</taxon>
        <taxon>rosids</taxon>
        <taxon>malvids</taxon>
        <taxon>Malvales</taxon>
        <taxon>Malvaceae</taxon>
        <taxon>Malvoideae</taxon>
        <taxon>Hibiscus</taxon>
    </lineage>
</organism>